<dbReference type="PANTHER" id="PTHR42678:SF34">
    <property type="entry name" value="OS04G0183300 PROTEIN"/>
    <property type="match status" value="1"/>
</dbReference>
<keyword evidence="1" id="KW-0732">Signal</keyword>
<sequence length="644" mass="68195">MIKHLRLLCPALLCIAALPAQAAPFAVEETSISAIQNAIRTHKTTATEVLEQHLRRIKAYDGVCVKQPQGVLGPVETIAHAGQINAYTSLNLRPAALAEWGFDPHKARSLTDSADDDPALPDALETARALDAGFAHSGKLAGPLHGVPISIKDQYDTADLRTTSGADAPYANDRPPHDAEFVARLRKAGAIIIGKANMGEYAGGDRSSFGGVSCNPYDTERSPGRSSGGSGASVAASLAVCSIAEESGPSGRNPAKNNNAVALAATQELVSRAGMIRASAMNDRVAPLCRSVKDVATVLDVIAGYDAKDELTAFAVGRLPPQPYSGYVGSGRLDGLRIGVLREYMDPKLFTQADLDSIALVERAGEDLKKLGATLVDPGPGGALFQSCVAHLVPSAYSAGLIRQLPKQFPAGADHIPLLLAMHSGQAAFPDEAGMSVRGLGADRTVGEGRFVLDQYLAQRGDANIRNTEDLIAKSRFFSDVREGSGFSDKKKTLEEKFKDKSLDLSNRLQQRFALQQIVLQCMAEQKLDALVYPTGNIPAPKLGAPTEPNKNGRSALAWTLLGANGFPAISVPAGFTREIYDRVPDASAEGGTRLLGPLAVQLPVGVDFLARPFDEPLLLRIASAYEGATHHRRAPADFGPLKP</sequence>
<evidence type="ECO:0000313" key="3">
    <source>
        <dbReference type="EMBL" id="SEP67840.1"/>
    </source>
</evidence>
<protein>
    <submittedName>
        <fullName evidence="3">Amidase</fullName>
    </submittedName>
</protein>
<dbReference type="InterPro" id="IPR023631">
    <property type="entry name" value="Amidase_dom"/>
</dbReference>
<evidence type="ECO:0000313" key="4">
    <source>
        <dbReference type="Proteomes" id="UP000199233"/>
    </source>
</evidence>
<keyword evidence="4" id="KW-1185">Reference proteome</keyword>
<dbReference type="EMBL" id="FOFS01000001">
    <property type="protein sequence ID" value="SEP67840.1"/>
    <property type="molecule type" value="Genomic_DNA"/>
</dbReference>
<feature type="domain" description="Amidase" evidence="2">
    <location>
        <begin position="120"/>
        <end position="379"/>
    </location>
</feature>
<dbReference type="RefSeq" id="WP_093280717.1">
    <property type="nucleotide sequence ID" value="NZ_FOFS01000001.1"/>
</dbReference>
<organism evidence="3 4">
    <name type="scientific">Solimonas aquatica</name>
    <dbReference type="NCBI Taxonomy" id="489703"/>
    <lineage>
        <taxon>Bacteria</taxon>
        <taxon>Pseudomonadati</taxon>
        <taxon>Pseudomonadota</taxon>
        <taxon>Gammaproteobacteria</taxon>
        <taxon>Nevskiales</taxon>
        <taxon>Nevskiaceae</taxon>
        <taxon>Solimonas</taxon>
    </lineage>
</organism>
<dbReference type="Pfam" id="PF01425">
    <property type="entry name" value="Amidase"/>
    <property type="match status" value="2"/>
</dbReference>
<evidence type="ECO:0000256" key="1">
    <source>
        <dbReference type="SAM" id="SignalP"/>
    </source>
</evidence>
<accession>A0A1H8ZTM9</accession>
<reference evidence="3 4" key="1">
    <citation type="submission" date="2016-10" db="EMBL/GenBank/DDBJ databases">
        <authorList>
            <person name="de Groot N.N."/>
        </authorList>
    </citation>
    <scope>NUCLEOTIDE SEQUENCE [LARGE SCALE GENOMIC DNA]</scope>
    <source>
        <strain evidence="3 4">DSM 25927</strain>
    </source>
</reference>
<dbReference type="OrthoDB" id="8872210at2"/>
<dbReference type="Proteomes" id="UP000199233">
    <property type="component" value="Unassembled WGS sequence"/>
</dbReference>
<dbReference type="STRING" id="489703.SAMN04488038_101159"/>
<dbReference type="SUPFAM" id="SSF75304">
    <property type="entry name" value="Amidase signature (AS) enzymes"/>
    <property type="match status" value="1"/>
</dbReference>
<feature type="signal peptide" evidence="1">
    <location>
        <begin position="1"/>
        <end position="22"/>
    </location>
</feature>
<gene>
    <name evidence="3" type="ORF">SAMN04488038_101159</name>
</gene>
<dbReference type="AlphaFoldDB" id="A0A1H8ZTM9"/>
<name>A0A1H8ZTM9_9GAMM</name>
<feature type="domain" description="Amidase" evidence="2">
    <location>
        <begin position="499"/>
        <end position="620"/>
    </location>
</feature>
<feature type="chain" id="PRO_5011749381" evidence="1">
    <location>
        <begin position="23"/>
        <end position="644"/>
    </location>
</feature>
<evidence type="ECO:0000259" key="2">
    <source>
        <dbReference type="Pfam" id="PF01425"/>
    </source>
</evidence>
<proteinExistence type="predicted"/>
<dbReference type="Gene3D" id="3.90.1300.10">
    <property type="entry name" value="Amidase signature (AS) domain"/>
    <property type="match status" value="1"/>
</dbReference>
<dbReference type="PANTHER" id="PTHR42678">
    <property type="entry name" value="AMIDASE"/>
    <property type="match status" value="1"/>
</dbReference>
<dbReference type="InterPro" id="IPR036928">
    <property type="entry name" value="AS_sf"/>
</dbReference>